<dbReference type="PANTHER" id="PTHR15394:SF3">
    <property type="entry name" value="SERINE HYDROLASE RBBP9"/>
    <property type="match status" value="1"/>
</dbReference>
<name>A0A6J4TDU1_9ACTN</name>
<proteinExistence type="predicted"/>
<accession>A0A6J4TDU1</accession>
<dbReference type="InterPro" id="IPR000073">
    <property type="entry name" value="AB_hydrolase_1"/>
</dbReference>
<dbReference type="PANTHER" id="PTHR15394">
    <property type="entry name" value="SERINE HYDROLASE RBBP9"/>
    <property type="match status" value="1"/>
</dbReference>
<dbReference type="EMBL" id="CADCVK010000526">
    <property type="protein sequence ID" value="CAA9520577.1"/>
    <property type="molecule type" value="Genomic_DNA"/>
</dbReference>
<feature type="domain" description="AB hydrolase-1" evidence="1">
    <location>
        <begin position="9"/>
        <end position="176"/>
    </location>
</feature>
<gene>
    <name evidence="2" type="ORF">AVDCRST_MAG12-3754</name>
</gene>
<dbReference type="GO" id="GO:0016787">
    <property type="term" value="F:hydrolase activity"/>
    <property type="evidence" value="ECO:0007669"/>
    <property type="project" value="InterPro"/>
</dbReference>
<reference evidence="2" key="1">
    <citation type="submission" date="2020-02" db="EMBL/GenBank/DDBJ databases">
        <authorList>
            <person name="Meier V. D."/>
        </authorList>
    </citation>
    <scope>NUCLEOTIDE SEQUENCE</scope>
    <source>
        <strain evidence="2">AVDCRST_MAG12</strain>
    </source>
</reference>
<dbReference type="AlphaFoldDB" id="A0A6J4TDU1"/>
<dbReference type="SUPFAM" id="SSF53474">
    <property type="entry name" value="alpha/beta-Hydrolases"/>
    <property type="match status" value="1"/>
</dbReference>
<dbReference type="Gene3D" id="3.40.50.1820">
    <property type="entry name" value="alpha/beta hydrolase"/>
    <property type="match status" value="1"/>
</dbReference>
<evidence type="ECO:0000313" key="2">
    <source>
        <dbReference type="EMBL" id="CAA9520577.1"/>
    </source>
</evidence>
<organism evidence="2">
    <name type="scientific">uncultured Rubrobacteraceae bacterium</name>
    <dbReference type="NCBI Taxonomy" id="349277"/>
    <lineage>
        <taxon>Bacteria</taxon>
        <taxon>Bacillati</taxon>
        <taxon>Actinomycetota</taxon>
        <taxon>Rubrobacteria</taxon>
        <taxon>Rubrobacterales</taxon>
        <taxon>Rubrobacteraceae</taxon>
        <taxon>environmental samples</taxon>
    </lineage>
</organism>
<dbReference type="InterPro" id="IPR029058">
    <property type="entry name" value="AB_hydrolase_fold"/>
</dbReference>
<dbReference type="InterPro" id="IPR010662">
    <property type="entry name" value="RBBP9/YdeN"/>
</dbReference>
<sequence>MGTAAKRPVLFVHGGGEGAHEADQELVASLRNALGAGYEVRSPKMPNEDSPEYGTWKDRISEELADIDGEAIPTGHSLGASILLKYLSEEKPEGPVAGAFFVATPYWGAEDWEVDEYALREDFASKLPEGLPMFFYHGRDDEVVPFGHLALYKERLPWATFRGFDDLGHQFDGDLSRVARDIEESSHRAAARSRESDLPTGLGRPARRALAGAGYRRLEQLAGLDESRVGGLHGVGPKALGQLRRALAARSLSFADEKHRPTEEGV</sequence>
<protein>
    <recommendedName>
        <fullName evidence="1">AB hydrolase-1 domain-containing protein</fullName>
    </recommendedName>
</protein>
<evidence type="ECO:0000259" key="1">
    <source>
        <dbReference type="Pfam" id="PF12697"/>
    </source>
</evidence>
<dbReference type="Pfam" id="PF12697">
    <property type="entry name" value="Abhydrolase_6"/>
    <property type="match status" value="1"/>
</dbReference>